<dbReference type="GO" id="GO:0007165">
    <property type="term" value="P:signal transduction"/>
    <property type="evidence" value="ECO:0007669"/>
    <property type="project" value="UniProtKB-KW"/>
</dbReference>
<evidence type="ECO:0000313" key="10">
    <source>
        <dbReference type="Proteomes" id="UP000432089"/>
    </source>
</evidence>
<dbReference type="SMART" id="SM00283">
    <property type="entry name" value="MA"/>
    <property type="match status" value="1"/>
</dbReference>
<dbReference type="CDD" id="cd06225">
    <property type="entry name" value="HAMP"/>
    <property type="match status" value="1"/>
</dbReference>
<evidence type="ECO:0000256" key="3">
    <source>
        <dbReference type="ARBA" id="ARBA00029447"/>
    </source>
</evidence>
<dbReference type="Pfam" id="PF00672">
    <property type="entry name" value="HAMP"/>
    <property type="match status" value="1"/>
</dbReference>
<name>A0A7V7PKU6_9HYPH</name>
<evidence type="ECO:0000259" key="8">
    <source>
        <dbReference type="PROSITE" id="PS50885"/>
    </source>
</evidence>
<evidence type="ECO:0000256" key="2">
    <source>
        <dbReference type="ARBA" id="ARBA00022500"/>
    </source>
</evidence>
<dbReference type="Gene3D" id="1.10.8.500">
    <property type="entry name" value="HAMP domain in histidine kinase"/>
    <property type="match status" value="1"/>
</dbReference>
<accession>A0A7V7PKU6</accession>
<dbReference type="GO" id="GO:0016020">
    <property type="term" value="C:membrane"/>
    <property type="evidence" value="ECO:0007669"/>
    <property type="project" value="UniProtKB-SubCell"/>
</dbReference>
<feature type="domain" description="Methyl-accepting transducer" evidence="7">
    <location>
        <begin position="347"/>
        <end position="576"/>
    </location>
</feature>
<feature type="region of interest" description="Disordered" evidence="6">
    <location>
        <begin position="603"/>
        <end position="646"/>
    </location>
</feature>
<dbReference type="GO" id="GO:0006935">
    <property type="term" value="P:chemotaxis"/>
    <property type="evidence" value="ECO:0007669"/>
    <property type="project" value="UniProtKB-KW"/>
</dbReference>
<feature type="domain" description="HAMP" evidence="8">
    <location>
        <begin position="296"/>
        <end position="342"/>
    </location>
</feature>
<evidence type="ECO:0000256" key="5">
    <source>
        <dbReference type="SAM" id="Coils"/>
    </source>
</evidence>
<dbReference type="Proteomes" id="UP000432089">
    <property type="component" value="Unassembled WGS sequence"/>
</dbReference>
<dbReference type="SUPFAM" id="SSF58104">
    <property type="entry name" value="Methyl-accepting chemotaxis protein (MCP) signaling domain"/>
    <property type="match status" value="1"/>
</dbReference>
<comment type="caution">
    <text evidence="9">The sequence shown here is derived from an EMBL/GenBank/DDBJ whole genome shotgun (WGS) entry which is preliminary data.</text>
</comment>
<evidence type="ECO:0000256" key="1">
    <source>
        <dbReference type="ARBA" id="ARBA00004370"/>
    </source>
</evidence>
<keyword evidence="2" id="KW-0145">Chemotaxis</keyword>
<evidence type="ECO:0000256" key="4">
    <source>
        <dbReference type="PROSITE-ProRule" id="PRU00284"/>
    </source>
</evidence>
<dbReference type="SMART" id="SM00304">
    <property type="entry name" value="HAMP"/>
    <property type="match status" value="3"/>
</dbReference>
<keyword evidence="10" id="KW-1185">Reference proteome</keyword>
<evidence type="ECO:0000313" key="9">
    <source>
        <dbReference type="EMBL" id="KAB0676554.1"/>
    </source>
</evidence>
<dbReference type="EMBL" id="VZDO01000022">
    <property type="protein sequence ID" value="KAB0676554.1"/>
    <property type="molecule type" value="Genomic_DNA"/>
</dbReference>
<dbReference type="CDD" id="cd11386">
    <property type="entry name" value="MCP_signal"/>
    <property type="match status" value="1"/>
</dbReference>
<dbReference type="Pfam" id="PF00015">
    <property type="entry name" value="MCPsignal"/>
    <property type="match status" value="1"/>
</dbReference>
<evidence type="ECO:0000256" key="6">
    <source>
        <dbReference type="SAM" id="MobiDB-lite"/>
    </source>
</evidence>
<feature type="domain" description="HAMP" evidence="8">
    <location>
        <begin position="209"/>
        <end position="262"/>
    </location>
</feature>
<dbReference type="SUPFAM" id="SSF158472">
    <property type="entry name" value="HAMP domain-like"/>
    <property type="match status" value="1"/>
</dbReference>
<gene>
    <name evidence="9" type="ORF">F6X38_20940</name>
</gene>
<dbReference type="Gene3D" id="1.10.287.950">
    <property type="entry name" value="Methyl-accepting chemotaxis protein"/>
    <property type="match status" value="1"/>
</dbReference>
<feature type="coiled-coil region" evidence="5">
    <location>
        <begin position="246"/>
        <end position="280"/>
    </location>
</feature>
<dbReference type="PROSITE" id="PS50885">
    <property type="entry name" value="HAMP"/>
    <property type="match status" value="2"/>
</dbReference>
<keyword evidence="4" id="KW-0807">Transducer</keyword>
<reference evidence="9 10" key="1">
    <citation type="submission" date="2019-09" db="EMBL/GenBank/DDBJ databases">
        <title>YIM 132180 draft genome.</title>
        <authorList>
            <person name="Zhang K."/>
        </authorList>
    </citation>
    <scope>NUCLEOTIDE SEQUENCE [LARGE SCALE GENOMIC DNA]</scope>
    <source>
        <strain evidence="9 10">YIM 132180</strain>
    </source>
</reference>
<comment type="subcellular location">
    <subcellularLocation>
        <location evidence="1">Membrane</location>
    </subcellularLocation>
</comment>
<dbReference type="AlphaFoldDB" id="A0A7V7PKU6"/>
<dbReference type="InterPro" id="IPR004089">
    <property type="entry name" value="MCPsignal_dom"/>
</dbReference>
<proteinExistence type="inferred from homology"/>
<dbReference type="InterPro" id="IPR003660">
    <property type="entry name" value="HAMP_dom"/>
</dbReference>
<comment type="similarity">
    <text evidence="3">Belongs to the methyl-accepting chemotaxis (MCP) protein family.</text>
</comment>
<dbReference type="FunFam" id="1.10.287.950:FF:000001">
    <property type="entry name" value="Methyl-accepting chemotaxis sensory transducer"/>
    <property type="match status" value="1"/>
</dbReference>
<dbReference type="PANTHER" id="PTHR43531">
    <property type="entry name" value="PROTEIN ICFG"/>
    <property type="match status" value="1"/>
</dbReference>
<dbReference type="PROSITE" id="PS50111">
    <property type="entry name" value="CHEMOTAXIS_TRANSDUC_2"/>
    <property type="match status" value="1"/>
</dbReference>
<protein>
    <submittedName>
        <fullName evidence="9">HAMP domain-containing protein</fullName>
    </submittedName>
</protein>
<dbReference type="PANTHER" id="PTHR43531:SF11">
    <property type="entry name" value="METHYL-ACCEPTING CHEMOTAXIS PROTEIN 3"/>
    <property type="match status" value="1"/>
</dbReference>
<dbReference type="InterPro" id="IPR051310">
    <property type="entry name" value="MCP_chemotaxis"/>
</dbReference>
<evidence type="ECO:0000259" key="7">
    <source>
        <dbReference type="PROSITE" id="PS50111"/>
    </source>
</evidence>
<organism evidence="9 10">
    <name type="scientific">Plantimonas leprariae</name>
    <dbReference type="NCBI Taxonomy" id="2615207"/>
    <lineage>
        <taxon>Bacteria</taxon>
        <taxon>Pseudomonadati</taxon>
        <taxon>Pseudomonadota</taxon>
        <taxon>Alphaproteobacteria</taxon>
        <taxon>Hyphomicrobiales</taxon>
        <taxon>Aurantimonadaceae</taxon>
        <taxon>Plantimonas</taxon>
    </lineage>
</organism>
<sequence>MMMNRIKIGTKIAGIAAVISLIGVAASLYAASVIRSADDDYSAMITNLDQATLYLARANRTMNAMGYSVYRAIAYDGPQAEQAAKDAKDAVVKGRQYLDQVATRLDERKEQVDAIRAGFDQVTALVAKAADAGVANANDQVTAIMATADPLIADTSAKMTALNDETIARVNQRSEELSAASHTNAYLLVGGTLFSGVLGLIGALVIAAKGITGPLNLLGQRMKELASGQLDVPVEGTDRGDEVGVMAKAVQVFKDAANQNKRLEAEAAEAQQAQALSRDRQAAIDTAKAEDLRVFVHAVEAGFDRLAAGDLTARMTGSVAPEFEPIRTKFNDAVGSLEDAIGSVVAAVGSMRVGLNQITVAAGDLSQRTEQQAASLEETVAALSEVTRGINDTAGTAIQAQATAQSTQKTAEKGGAIVGQAVAAMTAIERSSAEIGKIIGVIDEIAFQTNLLALNAGVEAARAGEAGRGFAVVAQEVRGLAQRSAEAAKEIKDLIHVSSQQVGQGVELVTASGQSLDEIVAGVGSLAGVVSSIAHSAKEQAVSLKEVSTAADQMDKVTQQNAAMVEETTAAAQSLASETEELAGLTGRFKTKNGGASAPLAVAARRPAAAPRPAPAPVAHRPVAQMKHTGTGGVAPQAQKDDWEEF</sequence>
<keyword evidence="5" id="KW-0175">Coiled coil</keyword>